<comment type="caution">
    <text evidence="1">The sequence shown here is derived from an EMBL/GenBank/DDBJ whole genome shotgun (WGS) entry which is preliminary data.</text>
</comment>
<keyword evidence="2" id="KW-1185">Reference proteome</keyword>
<dbReference type="EMBL" id="JBHTEK010000001">
    <property type="protein sequence ID" value="MFC7669707.1"/>
    <property type="molecule type" value="Genomic_DNA"/>
</dbReference>
<dbReference type="Proteomes" id="UP001596513">
    <property type="component" value="Unassembled WGS sequence"/>
</dbReference>
<sequence length="100" mass="11105">MQMDSVLAEVLVHGALSLVQVAYPERPVHYLLLAPGRPPLDLSERKYLRQTVDHAWLLTDGNNYRGQAGGVLWAVPGRLQRVAEGAVHRQRPIRCSAGLQ</sequence>
<dbReference type="RefSeq" id="WP_380205193.1">
    <property type="nucleotide sequence ID" value="NZ_JBHTEK010000001.1"/>
</dbReference>
<accession>A0ABW2U865</accession>
<evidence type="ECO:0000313" key="1">
    <source>
        <dbReference type="EMBL" id="MFC7669707.1"/>
    </source>
</evidence>
<evidence type="ECO:0000313" key="2">
    <source>
        <dbReference type="Proteomes" id="UP001596513"/>
    </source>
</evidence>
<organism evidence="1 2">
    <name type="scientific">Hymenobacter humi</name>
    <dbReference type="NCBI Taxonomy" id="1411620"/>
    <lineage>
        <taxon>Bacteria</taxon>
        <taxon>Pseudomonadati</taxon>
        <taxon>Bacteroidota</taxon>
        <taxon>Cytophagia</taxon>
        <taxon>Cytophagales</taxon>
        <taxon>Hymenobacteraceae</taxon>
        <taxon>Hymenobacter</taxon>
    </lineage>
</organism>
<reference evidence="2" key="1">
    <citation type="journal article" date="2019" name="Int. J. Syst. Evol. Microbiol.">
        <title>The Global Catalogue of Microorganisms (GCM) 10K type strain sequencing project: providing services to taxonomists for standard genome sequencing and annotation.</title>
        <authorList>
            <consortium name="The Broad Institute Genomics Platform"/>
            <consortium name="The Broad Institute Genome Sequencing Center for Infectious Disease"/>
            <person name="Wu L."/>
            <person name="Ma J."/>
        </authorList>
    </citation>
    <scope>NUCLEOTIDE SEQUENCE [LARGE SCALE GENOMIC DNA]</scope>
    <source>
        <strain evidence="2">JCM 19635</strain>
    </source>
</reference>
<gene>
    <name evidence="1" type="ORF">ACFQT0_21815</name>
</gene>
<protein>
    <submittedName>
        <fullName evidence="1">Uncharacterized protein</fullName>
    </submittedName>
</protein>
<proteinExistence type="predicted"/>
<name>A0ABW2U865_9BACT</name>